<dbReference type="SUPFAM" id="SSF46689">
    <property type="entry name" value="Homeodomain-like"/>
    <property type="match status" value="1"/>
</dbReference>
<dbReference type="AlphaFoldDB" id="A0A327WN00"/>
<evidence type="ECO:0000313" key="5">
    <source>
        <dbReference type="Proteomes" id="UP000249203"/>
    </source>
</evidence>
<evidence type="ECO:0000256" key="1">
    <source>
        <dbReference type="ARBA" id="ARBA00023125"/>
    </source>
</evidence>
<dbReference type="InterPro" id="IPR009057">
    <property type="entry name" value="Homeodomain-like_sf"/>
</dbReference>
<organism evidence="4 5">
    <name type="scientific">Aliidiomarina maris</name>
    <dbReference type="NCBI Taxonomy" id="531312"/>
    <lineage>
        <taxon>Bacteria</taxon>
        <taxon>Pseudomonadati</taxon>
        <taxon>Pseudomonadota</taxon>
        <taxon>Gammaproteobacteria</taxon>
        <taxon>Alteromonadales</taxon>
        <taxon>Idiomarinaceae</taxon>
        <taxon>Aliidiomarina</taxon>
    </lineage>
</organism>
<dbReference type="Proteomes" id="UP000249203">
    <property type="component" value="Unassembled WGS sequence"/>
</dbReference>
<dbReference type="InterPro" id="IPR001647">
    <property type="entry name" value="HTH_TetR"/>
</dbReference>
<reference evidence="4 5" key="1">
    <citation type="submission" date="2018-06" db="EMBL/GenBank/DDBJ databases">
        <title>Genomic Encyclopedia of Type Strains, Phase III (KMG-III): the genomes of soil and plant-associated and newly described type strains.</title>
        <authorList>
            <person name="Whitman W."/>
        </authorList>
    </citation>
    <scope>NUCLEOTIDE SEQUENCE [LARGE SCALE GENOMIC DNA]</scope>
    <source>
        <strain evidence="4 5">CGMCC 1.15366</strain>
    </source>
</reference>
<keyword evidence="1 2" id="KW-0238">DNA-binding</keyword>
<feature type="domain" description="HTH tetR-type" evidence="3">
    <location>
        <begin position="20"/>
        <end position="80"/>
    </location>
</feature>
<dbReference type="GO" id="GO:0003677">
    <property type="term" value="F:DNA binding"/>
    <property type="evidence" value="ECO:0007669"/>
    <property type="project" value="UniProtKB-UniRule"/>
</dbReference>
<evidence type="ECO:0000313" key="4">
    <source>
        <dbReference type="EMBL" id="RAJ93553.1"/>
    </source>
</evidence>
<evidence type="ECO:0000259" key="3">
    <source>
        <dbReference type="PROSITE" id="PS50977"/>
    </source>
</evidence>
<dbReference type="RefSeq" id="WP_241974151.1">
    <property type="nucleotide sequence ID" value="NZ_PIPK01000018.1"/>
</dbReference>
<comment type="caution">
    <text evidence="4">The sequence shown here is derived from an EMBL/GenBank/DDBJ whole genome shotgun (WGS) entry which is preliminary data.</text>
</comment>
<accession>A0A327WN00</accession>
<gene>
    <name evidence="4" type="ORF">B0I24_1184</name>
</gene>
<sequence>MSQATPQQSALVPSLIETDSISADTILNAALTLGDINGWERLTLTQIARYLKVSLADIHQHVKQKDDLVDAWFDRADAHMLSRFPQQGVSLNRTQRLNLAMQSWLDFLARHHKLTADMLLYKLEPGHIHLQAAGVLRISRTVQWFREAADLKATHMARIGQEIALSSLFATIFLHWLKDSTKHQARTRERLQQALTQGKRIRLWT</sequence>
<dbReference type="Gene3D" id="1.10.357.10">
    <property type="entry name" value="Tetracycline Repressor, domain 2"/>
    <property type="match status" value="1"/>
</dbReference>
<name>A0A327WN00_9GAMM</name>
<protein>
    <submittedName>
        <fullName evidence="4">TetR family transcriptional regulator</fullName>
    </submittedName>
</protein>
<proteinExistence type="predicted"/>
<evidence type="ECO:0000256" key="2">
    <source>
        <dbReference type="PROSITE-ProRule" id="PRU00335"/>
    </source>
</evidence>
<dbReference type="PROSITE" id="PS50977">
    <property type="entry name" value="HTH_TETR_2"/>
    <property type="match status" value="1"/>
</dbReference>
<dbReference type="EMBL" id="QLMD01000018">
    <property type="protein sequence ID" value="RAJ93553.1"/>
    <property type="molecule type" value="Genomic_DNA"/>
</dbReference>
<feature type="DNA-binding region" description="H-T-H motif" evidence="2">
    <location>
        <begin position="43"/>
        <end position="62"/>
    </location>
</feature>